<evidence type="ECO:0000256" key="3">
    <source>
        <dbReference type="SAM" id="Phobius"/>
    </source>
</evidence>
<dbReference type="Proteomes" id="UP000471521">
    <property type="component" value="Unassembled WGS sequence"/>
</dbReference>
<organism evidence="4 5">
    <name type="scientific">Halobacterium bonnevillei</name>
    <dbReference type="NCBI Taxonomy" id="2692200"/>
    <lineage>
        <taxon>Archaea</taxon>
        <taxon>Methanobacteriati</taxon>
        <taxon>Methanobacteriota</taxon>
        <taxon>Stenosarchaea group</taxon>
        <taxon>Halobacteria</taxon>
        <taxon>Halobacteriales</taxon>
        <taxon>Halobacteriaceae</taxon>
        <taxon>Halobacterium</taxon>
    </lineage>
</organism>
<dbReference type="NCBIfam" id="NF038086">
    <property type="entry name" value="anchor_synt_A"/>
    <property type="match status" value="1"/>
</dbReference>
<accession>A0A6B0SM12</accession>
<dbReference type="InterPro" id="IPR048254">
    <property type="entry name" value="CDP_ALCOHOL_P_TRANSF_CS"/>
</dbReference>
<dbReference type="GO" id="GO:0016780">
    <property type="term" value="F:phosphotransferase activity, for other substituted phosphate groups"/>
    <property type="evidence" value="ECO:0007669"/>
    <property type="project" value="InterPro"/>
</dbReference>
<proteinExistence type="inferred from homology"/>
<evidence type="ECO:0000313" key="4">
    <source>
        <dbReference type="EMBL" id="MXR22287.1"/>
    </source>
</evidence>
<dbReference type="GO" id="GO:0016020">
    <property type="term" value="C:membrane"/>
    <property type="evidence" value="ECO:0007669"/>
    <property type="project" value="InterPro"/>
</dbReference>
<dbReference type="InterPro" id="IPR000462">
    <property type="entry name" value="CDP-OH_P_trans"/>
</dbReference>
<dbReference type="InterPro" id="IPR043130">
    <property type="entry name" value="CDP-OH_PTrfase_TM_dom"/>
</dbReference>
<sequence length="229" mass="23152">MQPRFVSRLGVADAVTVANAALGFVAVVAATVDPGLAARLVLLAAIADGLDGLLARHYGGTPAGEHLDSLADVASFSVAPAFIVVVIAREAWGIESSLGGIAVAVTALFVAAGVVRLGLYTAYDTGNDHTEGVPTTLAATLLAAGVLAGVADPQVVVAAAGVLTVLMVLPVTYPDLLPRDALAMGAVQAAAVLAPTAYAGVFPKALLAWALAYLALAPRFYWRPEGKRS</sequence>
<comment type="similarity">
    <text evidence="2">Belongs to the CDP-alcohol phosphatidyltransferase class-I family.</text>
</comment>
<dbReference type="Pfam" id="PF01066">
    <property type="entry name" value="CDP-OH_P_transf"/>
    <property type="match status" value="1"/>
</dbReference>
<name>A0A6B0SM12_9EURY</name>
<feature type="transmembrane region" description="Helical" evidence="3">
    <location>
        <begin position="156"/>
        <end position="174"/>
    </location>
</feature>
<gene>
    <name evidence="4" type="ORF">GRX66_17445</name>
</gene>
<dbReference type="PROSITE" id="PS00379">
    <property type="entry name" value="CDP_ALCOHOL_P_TRANSF"/>
    <property type="match status" value="1"/>
</dbReference>
<protein>
    <submittedName>
        <fullName evidence="4">Phosphatidylcholine/phosphatidylserine synthase</fullName>
    </submittedName>
</protein>
<feature type="transmembrane region" description="Helical" evidence="3">
    <location>
        <begin position="132"/>
        <end position="150"/>
    </location>
</feature>
<dbReference type="OrthoDB" id="221913at2157"/>
<comment type="caution">
    <text evidence="4">The sequence shown here is derived from an EMBL/GenBank/DDBJ whole genome shotgun (WGS) entry which is preliminary data.</text>
</comment>
<keyword evidence="3" id="KW-1133">Transmembrane helix</keyword>
<keyword evidence="1 2" id="KW-0808">Transferase</keyword>
<dbReference type="GO" id="GO:0008654">
    <property type="term" value="P:phospholipid biosynthetic process"/>
    <property type="evidence" value="ECO:0007669"/>
    <property type="project" value="InterPro"/>
</dbReference>
<dbReference type="AlphaFoldDB" id="A0A6B0SM12"/>
<evidence type="ECO:0000313" key="5">
    <source>
        <dbReference type="Proteomes" id="UP000471521"/>
    </source>
</evidence>
<keyword evidence="3" id="KW-0812">Transmembrane</keyword>
<feature type="transmembrane region" description="Helical" evidence="3">
    <location>
        <begin position="100"/>
        <end position="120"/>
    </location>
</feature>
<keyword evidence="3" id="KW-0472">Membrane</keyword>
<keyword evidence="5" id="KW-1185">Reference proteome</keyword>
<reference evidence="4 5" key="1">
    <citation type="submission" date="2019-12" db="EMBL/GenBank/DDBJ databases">
        <title>Isolation and characterization of three novel carbon monoxide-oxidizing members of Halobacteria from salione crusts and soils.</title>
        <authorList>
            <person name="Myers M.R."/>
            <person name="King G.M."/>
        </authorList>
    </citation>
    <scope>NUCLEOTIDE SEQUENCE [LARGE SCALE GENOMIC DNA]</scope>
    <source>
        <strain evidence="4 5">PCN9</strain>
    </source>
</reference>
<evidence type="ECO:0000256" key="1">
    <source>
        <dbReference type="ARBA" id="ARBA00022679"/>
    </source>
</evidence>
<dbReference type="RefSeq" id="WP_159527650.1">
    <property type="nucleotide sequence ID" value="NZ_WUUU01000236.1"/>
</dbReference>
<dbReference type="EMBL" id="WUUU01000236">
    <property type="protein sequence ID" value="MXR22287.1"/>
    <property type="molecule type" value="Genomic_DNA"/>
</dbReference>
<evidence type="ECO:0000256" key="2">
    <source>
        <dbReference type="RuleBase" id="RU003750"/>
    </source>
</evidence>
<feature type="transmembrane region" description="Helical" evidence="3">
    <location>
        <begin position="67"/>
        <end position="88"/>
    </location>
</feature>
<dbReference type="Gene3D" id="1.20.120.1760">
    <property type="match status" value="1"/>
</dbReference>